<dbReference type="PROSITE" id="PS51186">
    <property type="entry name" value="GNAT"/>
    <property type="match status" value="1"/>
</dbReference>
<reference evidence="2 5" key="2">
    <citation type="submission" date="2024-06" db="EMBL/GenBank/DDBJ databases">
        <title>Genomic Encyclopedia of Type Strains, Phase IV (KMG-IV): sequencing the most valuable type-strain genomes for metagenomic binning, comparative biology and taxonomic classification.</title>
        <authorList>
            <person name="Goeker M."/>
        </authorList>
    </citation>
    <scope>NUCLEOTIDE SEQUENCE [LARGE SCALE GENOMIC DNA]</scope>
    <source>
        <strain evidence="2 5">D-501</strain>
    </source>
</reference>
<dbReference type="AlphaFoldDB" id="A0A5C1PX58"/>
<keyword evidence="5" id="KW-1185">Reference proteome</keyword>
<dbReference type="KEGG" id="snn:EWH46_02650"/>
<feature type="domain" description="N-acetyltransferase" evidence="1">
    <location>
        <begin position="33"/>
        <end position="183"/>
    </location>
</feature>
<dbReference type="GO" id="GO:0016747">
    <property type="term" value="F:acyltransferase activity, transferring groups other than amino-acyl groups"/>
    <property type="evidence" value="ECO:0007669"/>
    <property type="project" value="InterPro"/>
</dbReference>
<accession>A0A5C1PX58</accession>
<dbReference type="InterPro" id="IPR016181">
    <property type="entry name" value="Acyl_CoA_acyltransferase"/>
</dbReference>
<dbReference type="Proteomes" id="UP001549111">
    <property type="component" value="Unassembled WGS sequence"/>
</dbReference>
<reference evidence="3 4" key="1">
    <citation type="submission" date="2019-02" db="EMBL/GenBank/DDBJ databases">
        <title>Complete Genome Sequence and Methylome Analysis of Sphaerotilus natans subsp. sulfidivorans D-507.</title>
        <authorList>
            <person name="Fomenkov A."/>
            <person name="Gridneva E."/>
            <person name="Smolyakov D."/>
            <person name="Dubinina G."/>
            <person name="Vincze T."/>
            <person name="Grabovich M."/>
            <person name="Roberts R.J."/>
        </authorList>
    </citation>
    <scope>NUCLEOTIDE SEQUENCE [LARGE SCALE GENOMIC DNA]</scope>
    <source>
        <strain evidence="3 4">D-507</strain>
    </source>
</reference>
<evidence type="ECO:0000313" key="2">
    <source>
        <dbReference type="EMBL" id="MET3605579.1"/>
    </source>
</evidence>
<dbReference type="SUPFAM" id="SSF55729">
    <property type="entry name" value="Acyl-CoA N-acyltransferases (Nat)"/>
    <property type="match status" value="1"/>
</dbReference>
<sequence>MNTPPASPTRQRAWWRWVPIRRLDASHRSRIERHLLALSAHDRYLRFGYPASDERIRQHVASIDFQQDEVFGIFDHRLQLLAISHLACCDVAGAHHGMRRMAEFAVSVDLRARGRGHGTRLFDHAVRHARNHGIDRIYIHALSENTAMLRIARQAGAELRNEGGETEAWLHLPPDTLMSQLEELFARQATELSYQSRRGQRQWRHLLALGRHLLQPGR</sequence>
<dbReference type="RefSeq" id="WP_149502540.1">
    <property type="nucleotide sequence ID" value="NZ_CP035708.1"/>
</dbReference>
<gene>
    <name evidence="2" type="ORF">ABIC99_003409</name>
    <name evidence="3" type="ORF">EWH46_02650</name>
</gene>
<proteinExistence type="predicted"/>
<dbReference type="InterPro" id="IPR000182">
    <property type="entry name" value="GNAT_dom"/>
</dbReference>
<evidence type="ECO:0000259" key="1">
    <source>
        <dbReference type="PROSITE" id="PS51186"/>
    </source>
</evidence>
<evidence type="ECO:0000313" key="3">
    <source>
        <dbReference type="EMBL" id="QEM99780.1"/>
    </source>
</evidence>
<evidence type="ECO:0000313" key="5">
    <source>
        <dbReference type="Proteomes" id="UP001549111"/>
    </source>
</evidence>
<dbReference type="EMBL" id="CP035708">
    <property type="protein sequence ID" value="QEM99780.1"/>
    <property type="molecule type" value="Genomic_DNA"/>
</dbReference>
<dbReference type="EMBL" id="JBEPLS010000019">
    <property type="protein sequence ID" value="MET3605579.1"/>
    <property type="molecule type" value="Genomic_DNA"/>
</dbReference>
<protein>
    <submittedName>
        <fullName evidence="3">GNAT family N-acetyltransferase</fullName>
    </submittedName>
    <submittedName>
        <fullName evidence="2">RimJ/RimL family protein N-acetyltransferase</fullName>
    </submittedName>
</protein>
<name>A0A5C1PX58_9BURK</name>
<dbReference type="OrthoDB" id="9178559at2"/>
<evidence type="ECO:0000313" key="4">
    <source>
        <dbReference type="Proteomes" id="UP000323522"/>
    </source>
</evidence>
<keyword evidence="3" id="KW-0808">Transferase</keyword>
<organism evidence="3 4">
    <name type="scientific">Sphaerotilus sulfidivorans</name>
    <dbReference type="NCBI Taxonomy" id="639200"/>
    <lineage>
        <taxon>Bacteria</taxon>
        <taxon>Pseudomonadati</taxon>
        <taxon>Pseudomonadota</taxon>
        <taxon>Betaproteobacteria</taxon>
        <taxon>Burkholderiales</taxon>
        <taxon>Sphaerotilaceae</taxon>
        <taxon>Sphaerotilus</taxon>
    </lineage>
</organism>
<dbReference type="Proteomes" id="UP000323522">
    <property type="component" value="Chromosome"/>
</dbReference>
<dbReference type="Gene3D" id="3.40.630.30">
    <property type="match status" value="1"/>
</dbReference>
<dbReference type="Pfam" id="PF00583">
    <property type="entry name" value="Acetyltransf_1"/>
    <property type="match status" value="1"/>
</dbReference>
<dbReference type="CDD" id="cd04301">
    <property type="entry name" value="NAT_SF"/>
    <property type="match status" value="1"/>
</dbReference>